<dbReference type="EC" id="2.3.2.27" evidence="2"/>
<comment type="catalytic activity">
    <reaction evidence="1">
        <text>S-ubiquitinyl-[E2 ubiquitin-conjugating enzyme]-L-cysteine + [acceptor protein]-L-lysine = [E2 ubiquitin-conjugating enzyme]-L-cysteine + N(6)-ubiquitinyl-[acceptor protein]-L-lysine.</text>
        <dbReference type="EC" id="2.3.2.27"/>
    </reaction>
</comment>
<evidence type="ECO:0000256" key="4">
    <source>
        <dbReference type="ARBA" id="ARBA00022723"/>
    </source>
</evidence>
<evidence type="ECO:0000256" key="8">
    <source>
        <dbReference type="PROSITE-ProRule" id="PRU00175"/>
    </source>
</evidence>
<feature type="domain" description="RING-type" evidence="10">
    <location>
        <begin position="116"/>
        <end position="157"/>
    </location>
</feature>
<feature type="compositionally biased region" description="Low complexity" evidence="9">
    <location>
        <begin position="217"/>
        <end position="229"/>
    </location>
</feature>
<reference evidence="11" key="1">
    <citation type="submission" date="2022-02" db="EMBL/GenBank/DDBJ databases">
        <authorList>
            <person name="Henning P.M."/>
            <person name="McCubbin A.G."/>
            <person name="Shore J.S."/>
        </authorList>
    </citation>
    <scope>NUCLEOTIDE SEQUENCE</scope>
    <source>
        <strain evidence="11">F60SS</strain>
        <tissue evidence="11">Leaves</tissue>
    </source>
</reference>
<evidence type="ECO:0000256" key="6">
    <source>
        <dbReference type="ARBA" id="ARBA00022786"/>
    </source>
</evidence>
<dbReference type="PANTHER" id="PTHR15710">
    <property type="entry name" value="E3 UBIQUITIN-PROTEIN LIGASE PRAJA"/>
    <property type="match status" value="1"/>
</dbReference>
<dbReference type="Proteomes" id="UP001141552">
    <property type="component" value="Unassembled WGS sequence"/>
</dbReference>
<evidence type="ECO:0000256" key="9">
    <source>
        <dbReference type="SAM" id="MobiDB-lite"/>
    </source>
</evidence>
<dbReference type="PROSITE" id="PS50089">
    <property type="entry name" value="ZF_RING_2"/>
    <property type="match status" value="1"/>
</dbReference>
<dbReference type="SUPFAM" id="SSF57850">
    <property type="entry name" value="RING/U-box"/>
    <property type="match status" value="1"/>
</dbReference>
<evidence type="ECO:0000256" key="2">
    <source>
        <dbReference type="ARBA" id="ARBA00012483"/>
    </source>
</evidence>
<dbReference type="InterPro" id="IPR013083">
    <property type="entry name" value="Znf_RING/FYVE/PHD"/>
</dbReference>
<feature type="compositionally biased region" description="Basic and acidic residues" evidence="9">
    <location>
        <begin position="230"/>
        <end position="240"/>
    </location>
</feature>
<keyword evidence="6" id="KW-0833">Ubl conjugation pathway</keyword>
<keyword evidence="5 8" id="KW-0863">Zinc-finger</keyword>
<organism evidence="11 12">
    <name type="scientific">Turnera subulata</name>
    <dbReference type="NCBI Taxonomy" id="218843"/>
    <lineage>
        <taxon>Eukaryota</taxon>
        <taxon>Viridiplantae</taxon>
        <taxon>Streptophyta</taxon>
        <taxon>Embryophyta</taxon>
        <taxon>Tracheophyta</taxon>
        <taxon>Spermatophyta</taxon>
        <taxon>Magnoliopsida</taxon>
        <taxon>eudicotyledons</taxon>
        <taxon>Gunneridae</taxon>
        <taxon>Pentapetalae</taxon>
        <taxon>rosids</taxon>
        <taxon>fabids</taxon>
        <taxon>Malpighiales</taxon>
        <taxon>Passifloraceae</taxon>
        <taxon>Turnera</taxon>
    </lineage>
</organism>
<comment type="caution">
    <text evidence="11">The sequence shown here is derived from an EMBL/GenBank/DDBJ whole genome shotgun (WGS) entry which is preliminary data.</text>
</comment>
<sequence>MASESDQVPELSAFFERLLRQRDNLSLFLPFFLGFAGNNNNNQEEDPDQETPQTRERIILINPFTQGMVVIDGVGSLESLFEEIGRKSGQPPASKASIEAMPSVEIGEEEDKEGECAICLEDWEVGVVAKEMPCKHRFHPGCVEKWLRIHGNCPVCRYAMPVEEDDPGKKRSSGEGEETEEGENRRRRVVGREIWVSFAFNGGGGGGRRNGDSDQTPAASSNDDSSSSPRPEDPDHELDA</sequence>
<dbReference type="Gene3D" id="3.30.40.10">
    <property type="entry name" value="Zinc/RING finger domain, C3HC4 (zinc finger)"/>
    <property type="match status" value="1"/>
</dbReference>
<evidence type="ECO:0000256" key="7">
    <source>
        <dbReference type="ARBA" id="ARBA00022833"/>
    </source>
</evidence>
<dbReference type="GO" id="GO:0005737">
    <property type="term" value="C:cytoplasm"/>
    <property type="evidence" value="ECO:0007669"/>
    <property type="project" value="TreeGrafter"/>
</dbReference>
<dbReference type="PANTHER" id="PTHR15710:SF132">
    <property type="entry name" value="E3 UBIQUITIN-PROTEIN LIGASE MPSR1"/>
    <property type="match status" value="1"/>
</dbReference>
<feature type="region of interest" description="Disordered" evidence="9">
    <location>
        <begin position="160"/>
        <end position="240"/>
    </location>
</feature>
<evidence type="ECO:0000313" key="12">
    <source>
        <dbReference type="Proteomes" id="UP001141552"/>
    </source>
</evidence>
<keyword evidence="7" id="KW-0862">Zinc</keyword>
<dbReference type="AlphaFoldDB" id="A0A9Q0J442"/>
<keyword evidence="4" id="KW-0479">Metal-binding</keyword>
<dbReference type="GO" id="GO:0016567">
    <property type="term" value="P:protein ubiquitination"/>
    <property type="evidence" value="ECO:0007669"/>
    <property type="project" value="UniProtKB-ARBA"/>
</dbReference>
<protein>
    <recommendedName>
        <fullName evidence="2">RING-type E3 ubiquitin transferase</fullName>
        <ecNumber evidence="2">2.3.2.27</ecNumber>
    </recommendedName>
</protein>
<keyword evidence="3" id="KW-0808">Transferase</keyword>
<evidence type="ECO:0000256" key="5">
    <source>
        <dbReference type="ARBA" id="ARBA00022771"/>
    </source>
</evidence>
<evidence type="ECO:0000256" key="1">
    <source>
        <dbReference type="ARBA" id="ARBA00000900"/>
    </source>
</evidence>
<proteinExistence type="predicted"/>
<name>A0A9Q0J442_9ROSI</name>
<keyword evidence="12" id="KW-1185">Reference proteome</keyword>
<evidence type="ECO:0000313" key="11">
    <source>
        <dbReference type="EMBL" id="KAJ4826980.1"/>
    </source>
</evidence>
<dbReference type="GO" id="GO:0061630">
    <property type="term" value="F:ubiquitin protein ligase activity"/>
    <property type="evidence" value="ECO:0007669"/>
    <property type="project" value="UniProtKB-EC"/>
</dbReference>
<accession>A0A9Q0J442</accession>
<evidence type="ECO:0000259" key="10">
    <source>
        <dbReference type="PROSITE" id="PS50089"/>
    </source>
</evidence>
<reference evidence="11" key="2">
    <citation type="journal article" date="2023" name="Plants (Basel)">
        <title>Annotation of the Turnera subulata (Passifloraceae) Draft Genome Reveals the S-Locus Evolved after the Divergence of Turneroideae from Passifloroideae in a Stepwise Manner.</title>
        <authorList>
            <person name="Henning P.M."/>
            <person name="Roalson E.H."/>
            <person name="Mir W."/>
            <person name="McCubbin A.G."/>
            <person name="Shore J.S."/>
        </authorList>
    </citation>
    <scope>NUCLEOTIDE SEQUENCE</scope>
    <source>
        <strain evidence="11">F60SS</strain>
    </source>
</reference>
<evidence type="ECO:0000256" key="3">
    <source>
        <dbReference type="ARBA" id="ARBA00022679"/>
    </source>
</evidence>
<dbReference type="FunFam" id="3.30.40.10:FF:000127">
    <property type="entry name" value="E3 ubiquitin-protein ligase RNF181"/>
    <property type="match status" value="1"/>
</dbReference>
<dbReference type="SMART" id="SM00184">
    <property type="entry name" value="RING"/>
    <property type="match status" value="1"/>
</dbReference>
<dbReference type="GO" id="GO:0008270">
    <property type="term" value="F:zinc ion binding"/>
    <property type="evidence" value="ECO:0007669"/>
    <property type="project" value="UniProtKB-KW"/>
</dbReference>
<dbReference type="InterPro" id="IPR001841">
    <property type="entry name" value="Znf_RING"/>
</dbReference>
<gene>
    <name evidence="11" type="ORF">Tsubulata_045794</name>
</gene>
<dbReference type="Pfam" id="PF13639">
    <property type="entry name" value="zf-RING_2"/>
    <property type="match status" value="1"/>
</dbReference>
<dbReference type="OrthoDB" id="8062037at2759"/>
<dbReference type="EMBL" id="JAKUCV010006526">
    <property type="protein sequence ID" value="KAJ4826980.1"/>
    <property type="molecule type" value="Genomic_DNA"/>
</dbReference>